<protein>
    <submittedName>
        <fullName evidence="1">Uncharacterized protein</fullName>
    </submittedName>
</protein>
<evidence type="ECO:0000313" key="1">
    <source>
        <dbReference type="EMBL" id="EGO25050.1"/>
    </source>
</evidence>
<dbReference type="EMBL" id="GL945434">
    <property type="protein sequence ID" value="EGO25050.1"/>
    <property type="molecule type" value="Genomic_DNA"/>
</dbReference>
<name>F8NWM6_SERL9</name>
<dbReference type="Proteomes" id="UP000008064">
    <property type="component" value="Unassembled WGS sequence"/>
</dbReference>
<gene>
    <name evidence="1" type="ORF">SERLADRAFT_415893</name>
</gene>
<reference evidence="1" key="1">
    <citation type="submission" date="2011-04" db="EMBL/GenBank/DDBJ databases">
        <title>Evolution of plant cell wall degrading machinery underlies the functional diversity of forest fungi.</title>
        <authorList>
            <consortium name="US DOE Joint Genome Institute (JGI-PGF)"/>
            <person name="Eastwood D.C."/>
            <person name="Floudas D."/>
            <person name="Binder M."/>
            <person name="Majcherczyk A."/>
            <person name="Schneider P."/>
            <person name="Aerts A."/>
            <person name="Asiegbu F.O."/>
            <person name="Baker S.E."/>
            <person name="Barry K."/>
            <person name="Bendiksby M."/>
            <person name="Blumentritt M."/>
            <person name="Coutinho P.M."/>
            <person name="Cullen D."/>
            <person name="Cullen D."/>
            <person name="Gathman A."/>
            <person name="Goodell B."/>
            <person name="Henrissat B."/>
            <person name="Ihrmark K."/>
            <person name="Kauserud H."/>
            <person name="Kohler A."/>
            <person name="LaButti K."/>
            <person name="Lapidus A."/>
            <person name="Lavin J.L."/>
            <person name="Lee Y.-H."/>
            <person name="Lindquist E."/>
            <person name="Lilly W."/>
            <person name="Lucas S."/>
            <person name="Morin E."/>
            <person name="Murat C."/>
            <person name="Oguiza J.A."/>
            <person name="Park J."/>
            <person name="Pisabarro A.G."/>
            <person name="Riley R."/>
            <person name="Rosling A."/>
            <person name="Salamov A."/>
            <person name="Schmidt O."/>
            <person name="Schmutz J."/>
            <person name="Skrede I."/>
            <person name="Stenlid J."/>
            <person name="Wiebenga A."/>
            <person name="Xie X."/>
            <person name="Kues U."/>
            <person name="Hibbett D.S."/>
            <person name="Hoffmeister D."/>
            <person name="Hogberg N."/>
            <person name="Martin F."/>
            <person name="Grigoriev I.V."/>
            <person name="Watkinson S.C."/>
        </authorList>
    </citation>
    <scope>NUCLEOTIDE SEQUENCE</scope>
    <source>
        <strain evidence="1">S7.9</strain>
    </source>
</reference>
<dbReference type="AlphaFoldDB" id="F8NWM6"/>
<dbReference type="RefSeq" id="XP_007319069.1">
    <property type="nucleotide sequence ID" value="XM_007319007.1"/>
</dbReference>
<dbReference type="GeneID" id="18813419"/>
<sequence>MYQHTHAHTHQELVGYCSFPDELKGEDLGNLLYVEIVGTKNCLGFQGVYSTTIERQEDEVVIEAAAVRTFISDFVTTMTIHPDAQQKSQAAIDQLTGGIGLQRYISKKFAYRPYDGVK</sequence>
<organism>
    <name type="scientific">Serpula lacrymans var. lacrymans (strain S7.9)</name>
    <name type="common">Dry rot fungus</name>
    <dbReference type="NCBI Taxonomy" id="578457"/>
    <lineage>
        <taxon>Eukaryota</taxon>
        <taxon>Fungi</taxon>
        <taxon>Dikarya</taxon>
        <taxon>Basidiomycota</taxon>
        <taxon>Agaricomycotina</taxon>
        <taxon>Agaricomycetes</taxon>
        <taxon>Agaricomycetidae</taxon>
        <taxon>Boletales</taxon>
        <taxon>Coniophorineae</taxon>
        <taxon>Serpulaceae</taxon>
        <taxon>Serpula</taxon>
    </lineage>
</organism>
<dbReference type="KEGG" id="sla:SERLADRAFT_415893"/>
<dbReference type="HOGENOM" id="CLU_2074568_0_0_1"/>
<proteinExistence type="predicted"/>
<accession>F8NWM6</accession>